<dbReference type="PANTHER" id="PTHR38043">
    <property type="entry name" value="PROTEIN HEMX"/>
    <property type="match status" value="1"/>
</dbReference>
<dbReference type="Proteomes" id="UP001447008">
    <property type="component" value="Unassembled WGS sequence"/>
</dbReference>
<sequence>MAHIVVTRPQGKGQELADLLVRQGHKVTQCPVLNIEYLTSDEQELATLDEADIAVFVSQDAVIGLHQQRPSLPASVQCVAVGEATAEALESYFKCRALVPETHDSEGMIALPELQQVEGKNVVLVKGRGGRTLLAKTLKQRGAFINPLVVYQRLAAQPSSDAWLQQWQQDQVDALVVTSNSSVDAIFASQDPQLLQWLKSRHFYIVSARTEAYLEQQGVATDHISIAAGVTNQAIAACIDSEQEINMSEQPEKPEPELAPSNTSAATAKAPEPKVQSDRATAKQRQRMSKVGLLALLIALGGAAGTGYLYWHQYQQQSSAAEQENTALAQMQQQVQQLQDANQALAEQIKALSNTQQTQRQQNQQWQQNFNDDISRQIIANQRSMITHVEQSIAAAKDNTQPPLDMNELRRLVALADFKIWSESNYAGAAAVLERADALLASYPGNAQLRRAIHSDLQTLASIELADVQATVLTLHGLGQQVDKLAFNMVDLAEEAVAADKQELSDNVSDWRTNLGRSWDKLVDDFIKVRKREAAIEPLLDNEQQRLIKQRLHFNLDQAGFAATHQYVDLYRQSLQSSADLITRYFDLSQPQTSQFLSQLKQLRLQQLAPAQPINLATVNALKES</sequence>
<evidence type="ECO:0000256" key="3">
    <source>
        <dbReference type="SAM" id="Phobius"/>
    </source>
</evidence>
<organism evidence="5 6">
    <name type="scientific">Pseudoalteromonas qingdaonensis</name>
    <dbReference type="NCBI Taxonomy" id="3131913"/>
    <lineage>
        <taxon>Bacteria</taxon>
        <taxon>Pseudomonadati</taxon>
        <taxon>Pseudomonadota</taxon>
        <taxon>Gammaproteobacteria</taxon>
        <taxon>Alteromonadales</taxon>
        <taxon>Pseudoalteromonadaceae</taxon>
        <taxon>Pseudoalteromonas</taxon>
    </lineage>
</organism>
<dbReference type="Pfam" id="PF04375">
    <property type="entry name" value="HemX"/>
    <property type="match status" value="1"/>
</dbReference>
<evidence type="ECO:0000256" key="1">
    <source>
        <dbReference type="SAM" id="Coils"/>
    </source>
</evidence>
<keyword evidence="3" id="KW-0472">Membrane</keyword>
<proteinExistence type="predicted"/>
<dbReference type="CDD" id="cd06578">
    <property type="entry name" value="HemD"/>
    <property type="match status" value="1"/>
</dbReference>
<keyword evidence="6" id="KW-1185">Reference proteome</keyword>
<evidence type="ECO:0000259" key="4">
    <source>
        <dbReference type="Pfam" id="PF02602"/>
    </source>
</evidence>
<keyword evidence="3" id="KW-1133">Transmembrane helix</keyword>
<dbReference type="SUPFAM" id="SSF69618">
    <property type="entry name" value="HemD-like"/>
    <property type="match status" value="1"/>
</dbReference>
<dbReference type="Pfam" id="PF02602">
    <property type="entry name" value="HEM4"/>
    <property type="match status" value="1"/>
</dbReference>
<gene>
    <name evidence="5" type="ORF">WCN91_14825</name>
</gene>
<dbReference type="InterPro" id="IPR036108">
    <property type="entry name" value="4pyrrol_syn_uPrphyn_synt_sf"/>
</dbReference>
<reference evidence="5 6" key="1">
    <citation type="submission" date="2024-03" db="EMBL/GenBank/DDBJ databases">
        <title>Pseudoalteromonas qingdaonensis sp. nov., isolated from the intestines of marine benthic organisms.</title>
        <authorList>
            <person name="Lin X."/>
            <person name="Fang S."/>
            <person name="Hu X."/>
        </authorList>
    </citation>
    <scope>NUCLEOTIDE SEQUENCE [LARGE SCALE GENOMIC DNA]</scope>
    <source>
        <strain evidence="5 6">YIC-827</strain>
    </source>
</reference>
<feature type="region of interest" description="Disordered" evidence="2">
    <location>
        <begin position="246"/>
        <end position="283"/>
    </location>
</feature>
<evidence type="ECO:0000313" key="5">
    <source>
        <dbReference type="EMBL" id="MEM0516670.1"/>
    </source>
</evidence>
<keyword evidence="1" id="KW-0175">Coiled coil</keyword>
<evidence type="ECO:0000313" key="6">
    <source>
        <dbReference type="Proteomes" id="UP001447008"/>
    </source>
</evidence>
<evidence type="ECO:0000256" key="2">
    <source>
        <dbReference type="SAM" id="MobiDB-lite"/>
    </source>
</evidence>
<dbReference type="InterPro" id="IPR003754">
    <property type="entry name" value="4pyrrol_synth_uPrphyn_synth"/>
</dbReference>
<dbReference type="InterPro" id="IPR007470">
    <property type="entry name" value="HemX"/>
</dbReference>
<dbReference type="EMBL" id="JBCGCU010000024">
    <property type="protein sequence ID" value="MEM0516670.1"/>
    <property type="molecule type" value="Genomic_DNA"/>
</dbReference>
<dbReference type="PANTHER" id="PTHR38043:SF1">
    <property type="entry name" value="PROTEIN HEMX"/>
    <property type="match status" value="1"/>
</dbReference>
<name>A0ABU9MZZ9_9GAMM</name>
<comment type="caution">
    <text evidence="5">The sequence shown here is derived from an EMBL/GenBank/DDBJ whole genome shotgun (WGS) entry which is preliminary data.</text>
</comment>
<feature type="compositionally biased region" description="Basic and acidic residues" evidence="2">
    <location>
        <begin position="271"/>
        <end position="281"/>
    </location>
</feature>
<keyword evidence="3" id="KW-0812">Transmembrane</keyword>
<accession>A0ABU9MZZ9</accession>
<feature type="transmembrane region" description="Helical" evidence="3">
    <location>
        <begin position="291"/>
        <end position="311"/>
    </location>
</feature>
<protein>
    <submittedName>
        <fullName evidence="5">Uroporphyrinogen-III synthase</fullName>
    </submittedName>
</protein>
<feature type="coiled-coil region" evidence="1">
    <location>
        <begin position="314"/>
        <end position="369"/>
    </location>
</feature>
<feature type="domain" description="Tetrapyrrole biosynthesis uroporphyrinogen III synthase" evidence="4">
    <location>
        <begin position="15"/>
        <end position="225"/>
    </location>
</feature>
<dbReference type="RefSeq" id="WP_342680143.1">
    <property type="nucleotide sequence ID" value="NZ_JBCGCU010000024.1"/>
</dbReference>
<dbReference type="Gene3D" id="3.40.50.10090">
    <property type="match status" value="2"/>
</dbReference>